<evidence type="ECO:0000256" key="1">
    <source>
        <dbReference type="SAM" id="Coils"/>
    </source>
</evidence>
<gene>
    <name evidence="2" type="ORF">FGG12_11095</name>
</gene>
<evidence type="ECO:0000313" key="2">
    <source>
        <dbReference type="EMBL" id="TSP12746.1"/>
    </source>
</evidence>
<sequence length="83" mass="9299">MAIQSLASHSTAQLRRMIGHLQTELDALERLSSLDPEVQARLGYACTRLREGLEAVEDAQRSLRSLQEVRPSALRDSRPSRKA</sequence>
<organism evidence="2 3">
    <name type="scientific">Cupriavidus campinensis</name>
    <dbReference type="NCBI Taxonomy" id="151783"/>
    <lineage>
        <taxon>Bacteria</taxon>
        <taxon>Pseudomonadati</taxon>
        <taxon>Pseudomonadota</taxon>
        <taxon>Betaproteobacteria</taxon>
        <taxon>Burkholderiales</taxon>
        <taxon>Burkholderiaceae</taxon>
        <taxon>Cupriavidus</taxon>
    </lineage>
</organism>
<evidence type="ECO:0000313" key="3">
    <source>
        <dbReference type="Proteomes" id="UP000318943"/>
    </source>
</evidence>
<proteinExistence type="predicted"/>
<comment type="caution">
    <text evidence="2">The sequence shown here is derived from an EMBL/GenBank/DDBJ whole genome shotgun (WGS) entry which is preliminary data.</text>
</comment>
<dbReference type="Proteomes" id="UP000318943">
    <property type="component" value="Unassembled WGS sequence"/>
</dbReference>
<name>A0ABY3EPM9_9BURK</name>
<reference evidence="2 3" key="1">
    <citation type="submission" date="2019-05" db="EMBL/GenBank/DDBJ databases">
        <title>Whole genome sequence analysis of Cupriavidus campinensis S14E4C strain.</title>
        <authorList>
            <person name="Abbaszade G."/>
            <person name="Szabo A."/>
            <person name="Toumi M."/>
            <person name="Toth E."/>
        </authorList>
    </citation>
    <scope>NUCLEOTIDE SEQUENCE [LARGE SCALE GENOMIC DNA]</scope>
    <source>
        <strain evidence="2 3">S14E4C</strain>
    </source>
</reference>
<feature type="coiled-coil region" evidence="1">
    <location>
        <begin position="11"/>
        <end position="69"/>
    </location>
</feature>
<accession>A0ABY3EPM9</accession>
<keyword evidence="3" id="KW-1185">Reference proteome</keyword>
<keyword evidence="1" id="KW-0175">Coiled coil</keyword>
<protein>
    <submittedName>
        <fullName evidence="2">Uncharacterized protein</fullName>
    </submittedName>
</protein>
<dbReference type="EMBL" id="VCIZ01000005">
    <property type="protein sequence ID" value="TSP12746.1"/>
    <property type="molecule type" value="Genomic_DNA"/>
</dbReference>